<dbReference type="PANTHER" id="PTHR31413:SF46">
    <property type="entry name" value="NINJA-FAMILY PROTEIN AFP1"/>
    <property type="match status" value="1"/>
</dbReference>
<feature type="compositionally biased region" description="Polar residues" evidence="5">
    <location>
        <begin position="226"/>
        <end position="236"/>
    </location>
</feature>
<dbReference type="InterPro" id="IPR012463">
    <property type="entry name" value="Ninja_motif"/>
</dbReference>
<protein>
    <recommendedName>
        <fullName evidence="4">Ninja-family protein</fullName>
    </recommendedName>
    <alternativeName>
        <fullName evidence="4">ABI-binding protein</fullName>
    </alternativeName>
</protein>
<dbReference type="GO" id="GO:0009737">
    <property type="term" value="P:response to abscisic acid"/>
    <property type="evidence" value="ECO:0007669"/>
    <property type="project" value="TreeGrafter"/>
</dbReference>
<dbReference type="Proteomes" id="UP000807159">
    <property type="component" value="Chromosome 8"/>
</dbReference>
<comment type="similarity">
    <text evidence="2 4">Belongs to the Ninja family.</text>
</comment>
<dbReference type="GO" id="GO:0045892">
    <property type="term" value="P:negative regulation of DNA-templated transcription"/>
    <property type="evidence" value="ECO:0007669"/>
    <property type="project" value="TreeGrafter"/>
</dbReference>
<accession>A0A8T2YAJ2</accession>
<evidence type="ECO:0000256" key="4">
    <source>
        <dbReference type="RuleBase" id="RU369029"/>
    </source>
</evidence>
<dbReference type="Pfam" id="PF16136">
    <property type="entry name" value="NLS_NINJA_AFP"/>
    <property type="match status" value="1"/>
</dbReference>
<comment type="subcellular location">
    <subcellularLocation>
        <location evidence="1 4">Nucleus</location>
    </subcellularLocation>
</comment>
<evidence type="ECO:0000259" key="6">
    <source>
        <dbReference type="Pfam" id="PF07897"/>
    </source>
</evidence>
<evidence type="ECO:0000256" key="1">
    <source>
        <dbReference type="ARBA" id="ARBA00004123"/>
    </source>
</evidence>
<dbReference type="EMBL" id="JACEGQ020000008">
    <property type="protein sequence ID" value="KAH8502164.1"/>
    <property type="molecule type" value="Genomic_DNA"/>
</dbReference>
<feature type="region of interest" description="Disordered" evidence="5">
    <location>
        <begin position="176"/>
        <end position="262"/>
    </location>
</feature>
<dbReference type="Pfam" id="PF07897">
    <property type="entry name" value="EAR"/>
    <property type="match status" value="1"/>
</dbReference>
<evidence type="ECO:0000256" key="3">
    <source>
        <dbReference type="ARBA" id="ARBA00023242"/>
    </source>
</evidence>
<dbReference type="InterPro" id="IPR031307">
    <property type="entry name" value="Ninja_fam"/>
</dbReference>
<evidence type="ECO:0000313" key="7">
    <source>
        <dbReference type="EMBL" id="KAH8502164.1"/>
    </source>
</evidence>
<organism evidence="7 8">
    <name type="scientific">Populus deltoides</name>
    <name type="common">Eastern poplar</name>
    <name type="synonym">Eastern cottonwood</name>
    <dbReference type="NCBI Taxonomy" id="3696"/>
    <lineage>
        <taxon>Eukaryota</taxon>
        <taxon>Viridiplantae</taxon>
        <taxon>Streptophyta</taxon>
        <taxon>Embryophyta</taxon>
        <taxon>Tracheophyta</taxon>
        <taxon>Spermatophyta</taxon>
        <taxon>Magnoliopsida</taxon>
        <taxon>eudicotyledons</taxon>
        <taxon>Gunneridae</taxon>
        <taxon>Pentapetalae</taxon>
        <taxon>rosids</taxon>
        <taxon>fabids</taxon>
        <taxon>Malpighiales</taxon>
        <taxon>Salicaceae</taxon>
        <taxon>Saliceae</taxon>
        <taxon>Populus</taxon>
    </lineage>
</organism>
<evidence type="ECO:0000313" key="8">
    <source>
        <dbReference type="Proteomes" id="UP000807159"/>
    </source>
</evidence>
<feature type="region of interest" description="Disordered" evidence="5">
    <location>
        <begin position="1"/>
        <end position="25"/>
    </location>
</feature>
<comment type="caution">
    <text evidence="7">The sequence shown here is derived from an EMBL/GenBank/DDBJ whole genome shotgun (WGS) entry which is preliminary data.</text>
</comment>
<dbReference type="AlphaFoldDB" id="A0A8T2YAJ2"/>
<keyword evidence="3 4" id="KW-0539">Nucleus</keyword>
<feature type="compositionally biased region" description="Low complexity" evidence="5">
    <location>
        <begin position="180"/>
        <end position="209"/>
    </location>
</feature>
<dbReference type="GO" id="GO:0007165">
    <property type="term" value="P:signal transduction"/>
    <property type="evidence" value="ECO:0007669"/>
    <property type="project" value="InterPro"/>
</dbReference>
<feature type="domain" description="Ethylene-responsive binding factor-associated repression" evidence="6">
    <location>
        <begin position="55"/>
        <end position="89"/>
    </location>
</feature>
<dbReference type="GO" id="GO:0005634">
    <property type="term" value="C:nucleus"/>
    <property type="evidence" value="ECO:0007669"/>
    <property type="project" value="UniProtKB-SubCell"/>
</dbReference>
<keyword evidence="8" id="KW-1185">Reference proteome</keyword>
<sequence>MGETNENRNRSSSSSRSSRVMESLSLDINRYPRDLLQRFMSSDAKQYQTATSDGEETEEIELNLGLSLGGRFGVDKSSKKLTRSSSIAGSIPLLRDYDALTTPPASYPLLMRTSSLPTETEEEWRKRKEMQSLRRMEAKRRRSEKQRNLRGELSLEEVKLNKGNWVPTWASKQSGVVNRGNNLAGQQQQQQASQGSVESQGGSSSGLSEMVSKPVQGSSSGGEARSPTSNQSLQERGSQEDLDSSGTKKNENACRASSTEMENFSKKLDSAENIGRGNWDQCNGRYAFFLSPAEFVKHAGGSDVNHPLRHIVINSSVYAQMDEGKTRLDSSDLHMGCRRAMQYADGITDEYVPAIVFIKKRKGQAADYRCLSWKSNSKKGSLLLEIF</sequence>
<gene>
    <name evidence="7" type="ORF">H0E87_016802</name>
</gene>
<comment type="function">
    <text evidence="4">Acts as a negative regulator of abscisic acid (ABA) response.</text>
</comment>
<evidence type="ECO:0000256" key="2">
    <source>
        <dbReference type="ARBA" id="ARBA00006081"/>
    </source>
</evidence>
<evidence type="ECO:0000256" key="5">
    <source>
        <dbReference type="SAM" id="MobiDB-lite"/>
    </source>
</evidence>
<dbReference type="PANTHER" id="PTHR31413">
    <property type="entry name" value="AFP HOMOLOG 2"/>
    <property type="match status" value="1"/>
</dbReference>
<proteinExistence type="inferred from homology"/>
<reference evidence="7" key="1">
    <citation type="journal article" date="2021" name="J. Hered.">
        <title>Genome Assembly of Salicaceae Populus deltoides (Eastern Cottonwood) I-69 Based on Nanopore Sequencing and Hi-C Technologies.</title>
        <authorList>
            <person name="Bai S."/>
            <person name="Wu H."/>
            <person name="Zhang J."/>
            <person name="Pan Z."/>
            <person name="Zhao W."/>
            <person name="Li Z."/>
            <person name="Tong C."/>
        </authorList>
    </citation>
    <scope>NUCLEOTIDE SEQUENCE</scope>
    <source>
        <tissue evidence="7">Leaf</tissue>
    </source>
</reference>
<feature type="region of interest" description="Disordered" evidence="5">
    <location>
        <begin position="116"/>
        <end position="148"/>
    </location>
</feature>
<feature type="compositionally biased region" description="Basic and acidic residues" evidence="5">
    <location>
        <begin position="123"/>
        <end position="136"/>
    </location>
</feature>
<name>A0A8T2YAJ2_POPDE</name>
<dbReference type="InterPro" id="IPR032310">
    <property type="entry name" value="NLS_NINJA_AFP-like"/>
</dbReference>